<dbReference type="AlphaFoldDB" id="X0ZLU7"/>
<comment type="caution">
    <text evidence="1">The sequence shown here is derived from an EMBL/GenBank/DDBJ whole genome shotgun (WGS) entry which is preliminary data.</text>
</comment>
<reference evidence="1" key="1">
    <citation type="journal article" date="2014" name="Front. Microbiol.">
        <title>High frequency of phylogenetically diverse reductive dehalogenase-homologous genes in deep subseafloor sedimentary metagenomes.</title>
        <authorList>
            <person name="Kawai M."/>
            <person name="Futagami T."/>
            <person name="Toyoda A."/>
            <person name="Takaki Y."/>
            <person name="Nishi S."/>
            <person name="Hori S."/>
            <person name="Arai W."/>
            <person name="Tsubouchi T."/>
            <person name="Morono Y."/>
            <person name="Uchiyama I."/>
            <person name="Ito T."/>
            <person name="Fujiyama A."/>
            <person name="Inagaki F."/>
            <person name="Takami H."/>
        </authorList>
    </citation>
    <scope>NUCLEOTIDE SEQUENCE</scope>
    <source>
        <strain evidence="1">Expedition CK06-06</strain>
    </source>
</reference>
<proteinExistence type="predicted"/>
<evidence type="ECO:0000313" key="1">
    <source>
        <dbReference type="EMBL" id="GAG70670.1"/>
    </source>
</evidence>
<sequence length="41" mass="4765">MGKNTYDSVRSGILYGFLGQVDFIVDKIIEEQKKKDKKFKP</sequence>
<organism evidence="1">
    <name type="scientific">marine sediment metagenome</name>
    <dbReference type="NCBI Taxonomy" id="412755"/>
    <lineage>
        <taxon>unclassified sequences</taxon>
        <taxon>metagenomes</taxon>
        <taxon>ecological metagenomes</taxon>
    </lineage>
</organism>
<gene>
    <name evidence="1" type="ORF">S01H4_11109</name>
</gene>
<feature type="non-terminal residue" evidence="1">
    <location>
        <position position="41"/>
    </location>
</feature>
<accession>X0ZLU7</accession>
<dbReference type="Gene3D" id="3.30.420.40">
    <property type="match status" value="1"/>
</dbReference>
<protein>
    <submittedName>
        <fullName evidence="1">Uncharacterized protein</fullName>
    </submittedName>
</protein>
<name>X0ZLU7_9ZZZZ</name>
<dbReference type="EMBL" id="BART01004422">
    <property type="protein sequence ID" value="GAG70670.1"/>
    <property type="molecule type" value="Genomic_DNA"/>
</dbReference>